<keyword evidence="5 11" id="KW-1133">Transmembrane helix</keyword>
<dbReference type="InterPro" id="IPR037676">
    <property type="entry name" value="CD80_IgC"/>
</dbReference>
<evidence type="ECO:0000313" key="13">
    <source>
        <dbReference type="EMBL" id="KAK1343924.1"/>
    </source>
</evidence>
<dbReference type="GO" id="GO:0071222">
    <property type="term" value="P:cellular response to lipopolysaccharide"/>
    <property type="evidence" value="ECO:0007669"/>
    <property type="project" value="TreeGrafter"/>
</dbReference>
<dbReference type="AlphaFoldDB" id="A0AA40I6L2"/>
<dbReference type="SUPFAM" id="SSF48726">
    <property type="entry name" value="Immunoglobulin"/>
    <property type="match status" value="1"/>
</dbReference>
<dbReference type="PANTHER" id="PTHR25466">
    <property type="entry name" value="T-LYMPHOCYTE ACTIVATION ANTIGEN"/>
    <property type="match status" value="1"/>
</dbReference>
<dbReference type="InterPro" id="IPR036179">
    <property type="entry name" value="Ig-like_dom_sf"/>
</dbReference>
<proteinExistence type="predicted"/>
<dbReference type="Gene3D" id="2.60.40.10">
    <property type="entry name" value="Immunoglobulins"/>
    <property type="match status" value="1"/>
</dbReference>
<evidence type="ECO:0000256" key="7">
    <source>
        <dbReference type="ARBA" id="ARBA00023157"/>
    </source>
</evidence>
<evidence type="ECO:0000259" key="12">
    <source>
        <dbReference type="PROSITE" id="PS50835"/>
    </source>
</evidence>
<evidence type="ECO:0000313" key="14">
    <source>
        <dbReference type="Proteomes" id="UP001177744"/>
    </source>
</evidence>
<keyword evidence="9" id="KW-0325">Glycoprotein</keyword>
<dbReference type="GO" id="GO:0015026">
    <property type="term" value="F:coreceptor activity"/>
    <property type="evidence" value="ECO:0007669"/>
    <property type="project" value="InterPro"/>
</dbReference>
<evidence type="ECO:0000256" key="8">
    <source>
        <dbReference type="ARBA" id="ARBA00023170"/>
    </source>
</evidence>
<keyword evidence="4" id="KW-0732">Signal</keyword>
<keyword evidence="2" id="KW-1003">Cell membrane</keyword>
<dbReference type="GO" id="GO:0042130">
    <property type="term" value="P:negative regulation of T cell proliferation"/>
    <property type="evidence" value="ECO:0007669"/>
    <property type="project" value="TreeGrafter"/>
</dbReference>
<dbReference type="InterPro" id="IPR051713">
    <property type="entry name" value="T-cell_Activation_Regulation"/>
</dbReference>
<gene>
    <name evidence="13" type="ORF">QTO34_014480</name>
</gene>
<dbReference type="PANTHER" id="PTHR25466:SF4">
    <property type="entry name" value="T-LYMPHOCYTE ACTIVATION ANTIGEN CD80"/>
    <property type="match status" value="1"/>
</dbReference>
<comment type="caution">
    <text evidence="13">The sequence shown here is derived from an EMBL/GenBank/DDBJ whole genome shotgun (WGS) entry which is preliminary data.</text>
</comment>
<name>A0AA40I6L2_CNENI</name>
<dbReference type="InterPro" id="IPR013783">
    <property type="entry name" value="Ig-like_fold"/>
</dbReference>
<dbReference type="PROSITE" id="PS50835">
    <property type="entry name" value="IG_LIKE"/>
    <property type="match status" value="1"/>
</dbReference>
<evidence type="ECO:0000256" key="10">
    <source>
        <dbReference type="ARBA" id="ARBA00023319"/>
    </source>
</evidence>
<dbReference type="FunFam" id="2.60.40.10:FF:000910">
    <property type="entry name" value="T-lymphocyte activation antigen CD80"/>
    <property type="match status" value="1"/>
</dbReference>
<keyword evidence="10" id="KW-0393">Immunoglobulin domain</keyword>
<dbReference type="InterPro" id="IPR007110">
    <property type="entry name" value="Ig-like_dom"/>
</dbReference>
<keyword evidence="6 11" id="KW-0472">Membrane</keyword>
<keyword evidence="7" id="KW-1015">Disulfide bond</keyword>
<dbReference type="GO" id="GO:0009897">
    <property type="term" value="C:external side of plasma membrane"/>
    <property type="evidence" value="ECO:0007669"/>
    <property type="project" value="TreeGrafter"/>
</dbReference>
<sequence length="270" mass="30627">MQEQRIFSNHQRLATMTANGTPPWSGSPAHLLYHPTTTDTHHGQCTAPGADFPVPSITELGNPATNIKKFFCLTSGGFPKPHLSWLEKGKELNTISTTVSQDLQTELYTISSELDFNVTNNHSFTCLVKYGNSTVSQIFNWQKSEPTPSRFNQSWLWILIPVVGIFVIFVIADCCKMEREKKEWGEYGNENKLPYRLRICRSIRLNRTCEGSPSHQDDCYWTGGLALTGSAYGQLVVILQEIHPDEDLVEMKTPHFHLTTGKLAEWKFYN</sequence>
<dbReference type="InterPro" id="IPR013162">
    <property type="entry name" value="CD80_C2-set"/>
</dbReference>
<feature type="domain" description="Ig-like" evidence="12">
    <location>
        <begin position="35"/>
        <end position="136"/>
    </location>
</feature>
<evidence type="ECO:0000256" key="1">
    <source>
        <dbReference type="ARBA" id="ARBA00004251"/>
    </source>
</evidence>
<evidence type="ECO:0000256" key="6">
    <source>
        <dbReference type="ARBA" id="ARBA00023136"/>
    </source>
</evidence>
<reference evidence="13" key="1">
    <citation type="submission" date="2023-06" db="EMBL/GenBank/DDBJ databases">
        <title>Reference genome for the Northern bat (Eptesicus nilssonii), a most northern bat species.</title>
        <authorList>
            <person name="Laine V.N."/>
            <person name="Pulliainen A.T."/>
            <person name="Lilley T.M."/>
        </authorList>
    </citation>
    <scope>NUCLEOTIDE SEQUENCE</scope>
    <source>
        <strain evidence="13">BLF_Eptnil</strain>
        <tissue evidence="13">Kidney</tissue>
    </source>
</reference>
<accession>A0AA40I6L2</accession>
<dbReference type="GO" id="GO:0007166">
    <property type="term" value="P:cell surface receptor signaling pathway"/>
    <property type="evidence" value="ECO:0007669"/>
    <property type="project" value="TreeGrafter"/>
</dbReference>
<dbReference type="GO" id="GO:0042102">
    <property type="term" value="P:positive regulation of T cell proliferation"/>
    <property type="evidence" value="ECO:0007669"/>
    <property type="project" value="TreeGrafter"/>
</dbReference>
<evidence type="ECO:0000256" key="4">
    <source>
        <dbReference type="ARBA" id="ARBA00022729"/>
    </source>
</evidence>
<dbReference type="GO" id="GO:0006955">
    <property type="term" value="P:immune response"/>
    <property type="evidence" value="ECO:0007669"/>
    <property type="project" value="TreeGrafter"/>
</dbReference>
<protein>
    <recommendedName>
        <fullName evidence="12">Ig-like domain-containing protein</fullName>
    </recommendedName>
</protein>
<evidence type="ECO:0000256" key="9">
    <source>
        <dbReference type="ARBA" id="ARBA00023180"/>
    </source>
</evidence>
<evidence type="ECO:0000256" key="3">
    <source>
        <dbReference type="ARBA" id="ARBA00022692"/>
    </source>
</evidence>
<evidence type="ECO:0000256" key="5">
    <source>
        <dbReference type="ARBA" id="ARBA00022989"/>
    </source>
</evidence>
<comment type="subcellular location">
    <subcellularLocation>
        <location evidence="1">Cell membrane</location>
        <topology evidence="1">Single-pass type I membrane protein</topology>
    </subcellularLocation>
</comment>
<dbReference type="Pfam" id="PF08205">
    <property type="entry name" value="C2-set_2"/>
    <property type="match status" value="1"/>
</dbReference>
<organism evidence="13 14">
    <name type="scientific">Cnephaeus nilssonii</name>
    <name type="common">Northern bat</name>
    <name type="synonym">Eptesicus nilssonii</name>
    <dbReference type="NCBI Taxonomy" id="3371016"/>
    <lineage>
        <taxon>Eukaryota</taxon>
        <taxon>Metazoa</taxon>
        <taxon>Chordata</taxon>
        <taxon>Craniata</taxon>
        <taxon>Vertebrata</taxon>
        <taxon>Euteleostomi</taxon>
        <taxon>Mammalia</taxon>
        <taxon>Eutheria</taxon>
        <taxon>Laurasiatheria</taxon>
        <taxon>Chiroptera</taxon>
        <taxon>Yangochiroptera</taxon>
        <taxon>Vespertilionidae</taxon>
        <taxon>Cnephaeus</taxon>
    </lineage>
</organism>
<dbReference type="GO" id="GO:0031295">
    <property type="term" value="P:T cell costimulation"/>
    <property type="evidence" value="ECO:0007669"/>
    <property type="project" value="InterPro"/>
</dbReference>
<keyword evidence="14" id="KW-1185">Reference proteome</keyword>
<dbReference type="EMBL" id="JAULJE010000004">
    <property type="protein sequence ID" value="KAK1343924.1"/>
    <property type="molecule type" value="Genomic_DNA"/>
</dbReference>
<dbReference type="CDD" id="cd16083">
    <property type="entry name" value="IgC1_CD80"/>
    <property type="match status" value="1"/>
</dbReference>
<evidence type="ECO:0000256" key="11">
    <source>
        <dbReference type="SAM" id="Phobius"/>
    </source>
</evidence>
<keyword evidence="3 11" id="KW-0812">Transmembrane</keyword>
<dbReference type="Proteomes" id="UP001177744">
    <property type="component" value="Unassembled WGS sequence"/>
</dbReference>
<feature type="transmembrane region" description="Helical" evidence="11">
    <location>
        <begin position="154"/>
        <end position="172"/>
    </location>
</feature>
<keyword evidence="8" id="KW-0675">Receptor</keyword>
<evidence type="ECO:0000256" key="2">
    <source>
        <dbReference type="ARBA" id="ARBA00022475"/>
    </source>
</evidence>